<dbReference type="PANTHER" id="PTHR42919">
    <property type="entry name" value="N-ALPHA-ACETYLTRANSFERASE"/>
    <property type="match status" value="1"/>
</dbReference>
<feature type="domain" description="N-acetyltransferase" evidence="4">
    <location>
        <begin position="40"/>
        <end position="222"/>
    </location>
</feature>
<protein>
    <recommendedName>
        <fullName evidence="4">N-acetyltransferase domain-containing protein</fullName>
    </recommendedName>
</protein>
<gene>
    <name evidence="5" type="ORF">SRS1_12335</name>
</gene>
<dbReference type="PROSITE" id="PS51186">
    <property type="entry name" value="GNAT"/>
    <property type="match status" value="1"/>
</dbReference>
<proteinExistence type="predicted"/>
<accession>A0A2N8UA00</accession>
<keyword evidence="1" id="KW-0808">Transferase</keyword>
<feature type="region of interest" description="Disordered" evidence="3">
    <location>
        <begin position="1"/>
        <end position="21"/>
    </location>
</feature>
<dbReference type="Gene3D" id="3.40.630.30">
    <property type="match status" value="1"/>
</dbReference>
<dbReference type="GO" id="GO:0031415">
    <property type="term" value="C:NatA complex"/>
    <property type="evidence" value="ECO:0007669"/>
    <property type="project" value="TreeGrafter"/>
</dbReference>
<dbReference type="GO" id="GO:0016747">
    <property type="term" value="F:acyltransferase activity, transferring groups other than amino-acyl groups"/>
    <property type="evidence" value="ECO:0007669"/>
    <property type="project" value="InterPro"/>
</dbReference>
<dbReference type="GO" id="GO:0007064">
    <property type="term" value="P:mitotic sister chromatid cohesion"/>
    <property type="evidence" value="ECO:0007669"/>
    <property type="project" value="TreeGrafter"/>
</dbReference>
<organism evidence="5 6">
    <name type="scientific">Sporisorium reilianum f. sp. reilianum</name>
    <dbReference type="NCBI Taxonomy" id="72559"/>
    <lineage>
        <taxon>Eukaryota</taxon>
        <taxon>Fungi</taxon>
        <taxon>Dikarya</taxon>
        <taxon>Basidiomycota</taxon>
        <taxon>Ustilaginomycotina</taxon>
        <taxon>Ustilaginomycetes</taxon>
        <taxon>Ustilaginales</taxon>
        <taxon>Ustilaginaceae</taxon>
        <taxon>Sporisorium</taxon>
    </lineage>
</organism>
<dbReference type="CDD" id="cd04301">
    <property type="entry name" value="NAT_SF"/>
    <property type="match status" value="1"/>
</dbReference>
<dbReference type="Pfam" id="PF00583">
    <property type="entry name" value="Acetyltransf_1"/>
    <property type="match status" value="1"/>
</dbReference>
<feature type="region of interest" description="Disordered" evidence="3">
    <location>
        <begin position="147"/>
        <end position="168"/>
    </location>
</feature>
<feature type="compositionally biased region" description="Low complexity" evidence="3">
    <location>
        <begin position="1"/>
        <end position="16"/>
    </location>
</feature>
<dbReference type="InterPro" id="IPR000182">
    <property type="entry name" value="GNAT_dom"/>
</dbReference>
<evidence type="ECO:0000313" key="5">
    <source>
        <dbReference type="EMBL" id="SJX61113.1"/>
    </source>
</evidence>
<dbReference type="Proteomes" id="UP000239563">
    <property type="component" value="Chromosome II"/>
</dbReference>
<dbReference type="InterPro" id="IPR016181">
    <property type="entry name" value="Acyl_CoA_acyltransferase"/>
</dbReference>
<evidence type="ECO:0000259" key="4">
    <source>
        <dbReference type="PROSITE" id="PS51186"/>
    </source>
</evidence>
<dbReference type="EMBL" id="LT795055">
    <property type="protein sequence ID" value="SJX61113.1"/>
    <property type="molecule type" value="Genomic_DNA"/>
</dbReference>
<evidence type="ECO:0000313" key="6">
    <source>
        <dbReference type="Proteomes" id="UP000239563"/>
    </source>
</evidence>
<sequence>MIATTTANSASSSSSSWPLPPMSYEPRPAAPVRSLLPNRIDVAQLTPNNLGQLRKLNSVLFPVQYSERFYKDVLDPDAAEICKLGLFNDVAVGTICCRFESVSKHVVRIYIMTLGVLAPYRRLGIASALLQHVLDHVKPGKEIEIIDKEAPTPKPKKDKNGKETKPEPVKKTVKVESIYLHVQTSNDEARTFYEKFGFQVAETIQSYYRRIEPASAWVLQLQ</sequence>
<dbReference type="SUPFAM" id="SSF55729">
    <property type="entry name" value="Acyl-CoA N-acyltransferases (Nat)"/>
    <property type="match status" value="1"/>
</dbReference>
<dbReference type="AlphaFoldDB" id="A0A2N8UA00"/>
<evidence type="ECO:0000256" key="1">
    <source>
        <dbReference type="ARBA" id="ARBA00022679"/>
    </source>
</evidence>
<dbReference type="InterPro" id="IPR051556">
    <property type="entry name" value="N-term/lysine_N-AcTrnsfr"/>
</dbReference>
<evidence type="ECO:0000256" key="3">
    <source>
        <dbReference type="SAM" id="MobiDB-lite"/>
    </source>
</evidence>
<feature type="compositionally biased region" description="Basic and acidic residues" evidence="3">
    <location>
        <begin position="158"/>
        <end position="168"/>
    </location>
</feature>
<reference evidence="5 6" key="1">
    <citation type="submission" date="2017-02" db="EMBL/GenBank/DDBJ databases">
        <authorList>
            <person name="Peterson S.W."/>
        </authorList>
    </citation>
    <scope>NUCLEOTIDE SEQUENCE [LARGE SCALE GENOMIC DNA]</scope>
    <source>
        <strain evidence="5 6">SRS1_H2-8</strain>
    </source>
</reference>
<evidence type="ECO:0000256" key="2">
    <source>
        <dbReference type="ARBA" id="ARBA00023315"/>
    </source>
</evidence>
<keyword evidence="2" id="KW-0012">Acyltransferase</keyword>
<dbReference type="PANTHER" id="PTHR42919:SF8">
    <property type="entry name" value="N-ALPHA-ACETYLTRANSFERASE 50"/>
    <property type="match status" value="1"/>
</dbReference>
<name>A0A2N8UA00_9BASI</name>
<dbReference type="FunFam" id="3.40.630.30:FF:000006">
    <property type="entry name" value="Putative n-alpha-acetyltransferase 50"/>
    <property type="match status" value="1"/>
</dbReference>